<keyword evidence="4" id="KW-0274">FAD</keyword>
<gene>
    <name evidence="8" type="ORF">JX265_007262</name>
</gene>
<comment type="caution">
    <text evidence="8">The sequence shown here is derived from an EMBL/GenBank/DDBJ whole genome shotgun (WGS) entry which is preliminary data.</text>
</comment>
<evidence type="ECO:0000256" key="6">
    <source>
        <dbReference type="ARBA" id="ARBA00023033"/>
    </source>
</evidence>
<dbReference type="Pfam" id="PF01494">
    <property type="entry name" value="FAD_binding_3"/>
    <property type="match status" value="1"/>
</dbReference>
<dbReference type="PANTHER" id="PTHR47178">
    <property type="entry name" value="MONOOXYGENASE, FAD-BINDING"/>
    <property type="match status" value="1"/>
</dbReference>
<evidence type="ECO:0000313" key="8">
    <source>
        <dbReference type="EMBL" id="KAI1867460.1"/>
    </source>
</evidence>
<evidence type="ECO:0000256" key="5">
    <source>
        <dbReference type="ARBA" id="ARBA00023002"/>
    </source>
</evidence>
<evidence type="ECO:0000256" key="3">
    <source>
        <dbReference type="ARBA" id="ARBA00022630"/>
    </source>
</evidence>
<dbReference type="PANTHER" id="PTHR47178:SF2">
    <property type="entry name" value="FAD-BINDING DOMAIN-CONTAINING PROTEIN"/>
    <property type="match status" value="1"/>
</dbReference>
<accession>A0A9P9WK28</accession>
<dbReference type="GO" id="GO:0004497">
    <property type="term" value="F:monooxygenase activity"/>
    <property type="evidence" value="ECO:0007669"/>
    <property type="project" value="UniProtKB-KW"/>
</dbReference>
<dbReference type="PRINTS" id="PR00420">
    <property type="entry name" value="RNGMNOXGNASE"/>
</dbReference>
<proteinExistence type="predicted"/>
<dbReference type="InterPro" id="IPR002938">
    <property type="entry name" value="FAD-bd"/>
</dbReference>
<keyword evidence="9" id="KW-1185">Reference proteome</keyword>
<keyword evidence="5" id="KW-0560">Oxidoreductase</keyword>
<evidence type="ECO:0000256" key="4">
    <source>
        <dbReference type="ARBA" id="ARBA00022827"/>
    </source>
</evidence>
<organism evidence="8 9">
    <name type="scientific">Neoarthrinium moseri</name>
    <dbReference type="NCBI Taxonomy" id="1658444"/>
    <lineage>
        <taxon>Eukaryota</taxon>
        <taxon>Fungi</taxon>
        <taxon>Dikarya</taxon>
        <taxon>Ascomycota</taxon>
        <taxon>Pezizomycotina</taxon>
        <taxon>Sordariomycetes</taxon>
        <taxon>Xylariomycetidae</taxon>
        <taxon>Amphisphaeriales</taxon>
        <taxon>Apiosporaceae</taxon>
        <taxon>Neoarthrinium</taxon>
    </lineage>
</organism>
<feature type="domain" description="FAD-binding" evidence="7">
    <location>
        <begin position="157"/>
        <end position="373"/>
    </location>
</feature>
<dbReference type="InterPro" id="IPR036188">
    <property type="entry name" value="FAD/NAD-bd_sf"/>
</dbReference>
<protein>
    <recommendedName>
        <fullName evidence="7">FAD-binding domain-containing protein</fullName>
    </recommendedName>
</protein>
<dbReference type="Proteomes" id="UP000829685">
    <property type="component" value="Unassembled WGS sequence"/>
</dbReference>
<name>A0A9P9WK28_9PEZI</name>
<evidence type="ECO:0000259" key="7">
    <source>
        <dbReference type="Pfam" id="PF01494"/>
    </source>
</evidence>
<reference evidence="8" key="1">
    <citation type="submission" date="2021-03" db="EMBL/GenBank/DDBJ databases">
        <title>Revisited historic fungal species revealed as producer of novel bioactive compounds through whole genome sequencing and comparative genomics.</title>
        <authorList>
            <person name="Vignolle G.A."/>
            <person name="Hochenegger N."/>
            <person name="Mach R.L."/>
            <person name="Mach-Aigner A.R."/>
            <person name="Javad Rahimi M."/>
            <person name="Salim K.A."/>
            <person name="Chan C.M."/>
            <person name="Lim L.B.L."/>
            <person name="Cai F."/>
            <person name="Druzhinina I.S."/>
            <person name="U'Ren J.M."/>
            <person name="Derntl C."/>
        </authorList>
    </citation>
    <scope>NUCLEOTIDE SEQUENCE</scope>
    <source>
        <strain evidence="8">TUCIM 5799</strain>
    </source>
</reference>
<dbReference type="Pfam" id="PF13450">
    <property type="entry name" value="NAD_binding_8"/>
    <property type="match status" value="1"/>
</dbReference>
<comment type="cofactor">
    <cofactor evidence="1">
        <name>FAD</name>
        <dbReference type="ChEBI" id="CHEBI:57692"/>
    </cofactor>
</comment>
<dbReference type="EMBL" id="JAFIMR010000018">
    <property type="protein sequence ID" value="KAI1867460.1"/>
    <property type="molecule type" value="Genomic_DNA"/>
</dbReference>
<comment type="pathway">
    <text evidence="2">Secondary metabolite biosynthesis.</text>
</comment>
<dbReference type="GO" id="GO:0071949">
    <property type="term" value="F:FAD binding"/>
    <property type="evidence" value="ECO:0007669"/>
    <property type="project" value="InterPro"/>
</dbReference>
<dbReference type="Gene3D" id="3.50.50.60">
    <property type="entry name" value="FAD/NAD(P)-binding domain"/>
    <property type="match status" value="1"/>
</dbReference>
<dbReference type="OrthoDB" id="47494at2759"/>
<evidence type="ECO:0000256" key="2">
    <source>
        <dbReference type="ARBA" id="ARBA00005179"/>
    </source>
</evidence>
<evidence type="ECO:0000313" key="9">
    <source>
        <dbReference type="Proteomes" id="UP000829685"/>
    </source>
</evidence>
<keyword evidence="6" id="KW-0503">Monooxygenase</keyword>
<sequence length="404" mass="45239">MGSNSDMSFHVLIVGGGLAGLSLAHGLRKHNISFTIVERETAPRDRNWGVTLSWGHAQLERLLPPDLYANLQACQPDSSLDVKTSKKQCALIRDGATGAVLKAAPYPGVRRLQIQKTKKIWAKGLDIKYGKKLVDIEVLDPAINSGQRVLAKFEDGTTESASVIIGADGGTSNVRRWLLGEELAAQEVLPYSFMNFPFTLPAEKALWLDNEMNPNVDVAPHPKSMYMGIFLLDKPDIDRPETWMFYILTTWPIKTKEDQDNTENRLERLRSHMDGWADPYRSVVEWLPDDVIIRKDQLRIWHPIPWDNHNGRVTLAGDAAHSMTFHRGQGGNLAIQDADEFVKTMLAVRGGTKSLEEGVREYDKSVLERGEEVATSKAQTIAFHDYENFLNSPVVRMGIKPLAT</sequence>
<dbReference type="SUPFAM" id="SSF51905">
    <property type="entry name" value="FAD/NAD(P)-binding domain"/>
    <property type="match status" value="1"/>
</dbReference>
<keyword evidence="3" id="KW-0285">Flavoprotein</keyword>
<evidence type="ECO:0000256" key="1">
    <source>
        <dbReference type="ARBA" id="ARBA00001974"/>
    </source>
</evidence>
<dbReference type="AlphaFoldDB" id="A0A9P9WK28"/>